<dbReference type="EMBL" id="KV417688">
    <property type="protein sequence ID" value="KZP10026.1"/>
    <property type="molecule type" value="Genomic_DNA"/>
</dbReference>
<keyword evidence="3" id="KW-1185">Reference proteome</keyword>
<dbReference type="EMBL" id="KV417500">
    <property type="protein sequence ID" value="KZP29166.1"/>
    <property type="molecule type" value="Genomic_DNA"/>
</dbReference>
<dbReference type="AlphaFoldDB" id="A0A165YXN0"/>
<organism evidence="1 3">
    <name type="scientific">Athelia psychrophila</name>
    <dbReference type="NCBI Taxonomy" id="1759441"/>
    <lineage>
        <taxon>Eukaryota</taxon>
        <taxon>Fungi</taxon>
        <taxon>Dikarya</taxon>
        <taxon>Basidiomycota</taxon>
        <taxon>Agaricomycotina</taxon>
        <taxon>Agaricomycetes</taxon>
        <taxon>Agaricomycetidae</taxon>
        <taxon>Atheliales</taxon>
        <taxon>Atheliaceae</taxon>
        <taxon>Athelia</taxon>
    </lineage>
</organism>
<evidence type="ECO:0000313" key="2">
    <source>
        <dbReference type="EMBL" id="KZP29166.1"/>
    </source>
</evidence>
<evidence type="ECO:0000313" key="1">
    <source>
        <dbReference type="EMBL" id="KZP10026.1"/>
    </source>
</evidence>
<evidence type="ECO:0000313" key="3">
    <source>
        <dbReference type="Proteomes" id="UP000076532"/>
    </source>
</evidence>
<sequence>MLVRRHAVRGSCTVGLMDLWVGGTWRQSTGGGRMLAYLRWHSYQDSRAPSPPARPSLQPTHPPIHQLAPSSENHQLLDLHMPVPKSAAPIATAAMALPRPPFKVMISSPRGHGVVCWDVSEVASVDVPAGGRCDVSSTWAVGW</sequence>
<accession>A0A165YXN0</accession>
<protein>
    <submittedName>
        <fullName evidence="1">Uncharacterized protein</fullName>
    </submittedName>
</protein>
<reference evidence="1 3" key="1">
    <citation type="journal article" date="2016" name="Mol. Biol. Evol.">
        <title>Comparative Genomics of Early-Diverging Mushroom-Forming Fungi Provides Insights into the Origins of Lignocellulose Decay Capabilities.</title>
        <authorList>
            <person name="Nagy L.G."/>
            <person name="Riley R."/>
            <person name="Tritt A."/>
            <person name="Adam C."/>
            <person name="Daum C."/>
            <person name="Floudas D."/>
            <person name="Sun H."/>
            <person name="Yadav J.S."/>
            <person name="Pangilinan J."/>
            <person name="Larsson K.H."/>
            <person name="Matsuura K."/>
            <person name="Barry K."/>
            <person name="Labutti K."/>
            <person name="Kuo R."/>
            <person name="Ohm R.A."/>
            <person name="Bhattacharya S.S."/>
            <person name="Shirouzu T."/>
            <person name="Yoshinaga Y."/>
            <person name="Martin F.M."/>
            <person name="Grigoriev I.V."/>
            <person name="Hibbett D.S."/>
        </authorList>
    </citation>
    <scope>NUCLEOTIDE SEQUENCE [LARGE SCALE GENOMIC DNA]</scope>
    <source>
        <strain evidence="1 3">CBS 109695</strain>
    </source>
</reference>
<proteinExistence type="predicted"/>
<name>A0A165YXN0_9AGAM</name>
<gene>
    <name evidence="1" type="ORF">FIBSPDRAFT_223384</name>
    <name evidence="2" type="ORF">FIBSPDRAFT_226256</name>
</gene>
<dbReference type="Proteomes" id="UP000076532">
    <property type="component" value="Unassembled WGS sequence"/>
</dbReference>